<proteinExistence type="inferred from homology"/>
<keyword evidence="5" id="KW-0378">Hydrolase</keyword>
<dbReference type="PANTHER" id="PTHR30616:SF2">
    <property type="entry name" value="PURINE NUCLEOSIDE PHOSPHORYLASE LACC1"/>
    <property type="match status" value="1"/>
</dbReference>
<dbReference type="InterPro" id="IPR011324">
    <property type="entry name" value="Cytotoxic_necrot_fac-like_cat"/>
</dbReference>
<dbReference type="Gene3D" id="3.60.140.10">
    <property type="entry name" value="CNF1/YfiH-like putative cysteine hydrolases"/>
    <property type="match status" value="1"/>
</dbReference>
<keyword evidence="4" id="KW-0479">Metal-binding</keyword>
<evidence type="ECO:0000256" key="9">
    <source>
        <dbReference type="ARBA" id="ARBA00049893"/>
    </source>
</evidence>
<evidence type="ECO:0000256" key="2">
    <source>
        <dbReference type="ARBA" id="ARBA00007353"/>
    </source>
</evidence>
<dbReference type="Proteomes" id="UP000267535">
    <property type="component" value="Unassembled WGS sequence"/>
</dbReference>
<comment type="catalytic activity">
    <reaction evidence="9">
        <text>S-methyl-5'-thioadenosine + phosphate = 5-(methylsulfanyl)-alpha-D-ribose 1-phosphate + adenine</text>
        <dbReference type="Rhea" id="RHEA:11852"/>
        <dbReference type="ChEBI" id="CHEBI:16708"/>
        <dbReference type="ChEBI" id="CHEBI:17509"/>
        <dbReference type="ChEBI" id="CHEBI:43474"/>
        <dbReference type="ChEBI" id="CHEBI:58533"/>
        <dbReference type="EC" id="2.4.2.28"/>
    </reaction>
    <physiologicalReaction direction="left-to-right" evidence="9">
        <dbReference type="Rhea" id="RHEA:11853"/>
    </physiologicalReaction>
</comment>
<organism evidence="11 12">
    <name type="scientific">Amphritea balenae</name>
    <dbReference type="NCBI Taxonomy" id="452629"/>
    <lineage>
        <taxon>Bacteria</taxon>
        <taxon>Pseudomonadati</taxon>
        <taxon>Pseudomonadota</taxon>
        <taxon>Gammaproteobacteria</taxon>
        <taxon>Oceanospirillales</taxon>
        <taxon>Oceanospirillaceae</taxon>
        <taxon>Amphritea</taxon>
    </lineage>
</organism>
<keyword evidence="3" id="KW-0808">Transferase</keyword>
<dbReference type="CDD" id="cd16833">
    <property type="entry name" value="YfiH"/>
    <property type="match status" value="1"/>
</dbReference>
<reference evidence="11 12" key="1">
    <citation type="submission" date="2018-11" db="EMBL/GenBank/DDBJ databases">
        <title>The draft genome sequence of Amphritea balenae JAMM 1525T.</title>
        <authorList>
            <person name="Fang Z."/>
            <person name="Zhang Y."/>
            <person name="Han X."/>
        </authorList>
    </citation>
    <scope>NUCLEOTIDE SEQUENCE [LARGE SCALE GENOMIC DNA]</scope>
    <source>
        <strain evidence="11 12">JAMM 1525</strain>
    </source>
</reference>
<dbReference type="PANTHER" id="PTHR30616">
    <property type="entry name" value="UNCHARACTERIZED PROTEIN YFIH"/>
    <property type="match status" value="1"/>
</dbReference>
<comment type="catalytic activity">
    <reaction evidence="1">
        <text>inosine + phosphate = alpha-D-ribose 1-phosphate + hypoxanthine</text>
        <dbReference type="Rhea" id="RHEA:27646"/>
        <dbReference type="ChEBI" id="CHEBI:17368"/>
        <dbReference type="ChEBI" id="CHEBI:17596"/>
        <dbReference type="ChEBI" id="CHEBI:43474"/>
        <dbReference type="ChEBI" id="CHEBI:57720"/>
        <dbReference type="EC" id="2.4.2.1"/>
    </reaction>
    <physiologicalReaction direction="left-to-right" evidence="1">
        <dbReference type="Rhea" id="RHEA:27647"/>
    </physiologicalReaction>
</comment>
<evidence type="ECO:0000256" key="3">
    <source>
        <dbReference type="ARBA" id="ARBA00022679"/>
    </source>
</evidence>
<evidence type="ECO:0000256" key="7">
    <source>
        <dbReference type="ARBA" id="ARBA00047989"/>
    </source>
</evidence>
<name>A0A3P1SJ53_9GAMM</name>
<dbReference type="InterPro" id="IPR003730">
    <property type="entry name" value="Cu_polyphenol_OxRdtase"/>
</dbReference>
<dbReference type="AlphaFoldDB" id="A0A3P1SJ53"/>
<evidence type="ECO:0000256" key="1">
    <source>
        <dbReference type="ARBA" id="ARBA00000553"/>
    </source>
</evidence>
<dbReference type="InterPro" id="IPR038371">
    <property type="entry name" value="Cu_polyphenol_OxRdtase_sf"/>
</dbReference>
<dbReference type="GO" id="GO:0016787">
    <property type="term" value="F:hydrolase activity"/>
    <property type="evidence" value="ECO:0007669"/>
    <property type="project" value="UniProtKB-KW"/>
</dbReference>
<keyword evidence="6" id="KW-0862">Zinc</keyword>
<dbReference type="EMBL" id="RQXV01000012">
    <property type="protein sequence ID" value="RRC97313.1"/>
    <property type="molecule type" value="Genomic_DNA"/>
</dbReference>
<dbReference type="OrthoDB" id="4279at2"/>
<dbReference type="Pfam" id="PF02578">
    <property type="entry name" value="Cu-oxidase_4"/>
    <property type="match status" value="1"/>
</dbReference>
<dbReference type="NCBIfam" id="TIGR00726">
    <property type="entry name" value="peptidoglycan editing factor PgeF"/>
    <property type="match status" value="1"/>
</dbReference>
<evidence type="ECO:0000313" key="11">
    <source>
        <dbReference type="EMBL" id="RRC97313.1"/>
    </source>
</evidence>
<comment type="catalytic activity">
    <reaction evidence="8">
        <text>adenosine + phosphate = alpha-D-ribose 1-phosphate + adenine</text>
        <dbReference type="Rhea" id="RHEA:27642"/>
        <dbReference type="ChEBI" id="CHEBI:16335"/>
        <dbReference type="ChEBI" id="CHEBI:16708"/>
        <dbReference type="ChEBI" id="CHEBI:43474"/>
        <dbReference type="ChEBI" id="CHEBI:57720"/>
        <dbReference type="EC" id="2.4.2.1"/>
    </reaction>
    <physiologicalReaction direction="left-to-right" evidence="8">
        <dbReference type="Rhea" id="RHEA:27643"/>
    </physiologicalReaction>
</comment>
<gene>
    <name evidence="11" type="primary">pgeF</name>
    <name evidence="11" type="ORF">EHS89_17545</name>
</gene>
<dbReference type="GO" id="GO:0017061">
    <property type="term" value="F:S-methyl-5-thioadenosine phosphorylase activity"/>
    <property type="evidence" value="ECO:0007669"/>
    <property type="project" value="UniProtKB-EC"/>
</dbReference>
<evidence type="ECO:0000256" key="5">
    <source>
        <dbReference type="ARBA" id="ARBA00022801"/>
    </source>
</evidence>
<evidence type="ECO:0000256" key="10">
    <source>
        <dbReference type="RuleBase" id="RU361274"/>
    </source>
</evidence>
<accession>A0A3P1SJ53</accession>
<dbReference type="GO" id="GO:0005507">
    <property type="term" value="F:copper ion binding"/>
    <property type="evidence" value="ECO:0007669"/>
    <property type="project" value="TreeGrafter"/>
</dbReference>
<sequence>MKLISADWSAPDHIGAIVTTRQGGVSEAPYAGLNLGNHVGDSAEKVLENRQLLMNELGLVKPPQWLTQVHGTDAIKACDNGRITEADACWSDTAGQACIVMTADCLPVFFTDSAGSKVAVAHAGWRGLADGVLEQTLAVFENPADVIVWFGPAIGPEAFEVGDEVKQQFCNHLTESQQAFKPSANSGKWLADIYLLARLRLLKAGVSSISGGEYCTYSQSEEFFSYRRDGITGRMASIIWIK</sequence>
<evidence type="ECO:0000256" key="8">
    <source>
        <dbReference type="ARBA" id="ARBA00048968"/>
    </source>
</evidence>
<comment type="similarity">
    <text evidence="2 10">Belongs to the purine nucleoside phosphorylase YfiH/LACC1 family.</text>
</comment>
<evidence type="ECO:0000313" key="12">
    <source>
        <dbReference type="Proteomes" id="UP000267535"/>
    </source>
</evidence>
<protein>
    <recommendedName>
        <fullName evidence="10">Purine nucleoside phosphorylase</fullName>
    </recommendedName>
</protein>
<comment type="caution">
    <text evidence="11">The sequence shown here is derived from an EMBL/GenBank/DDBJ whole genome shotgun (WGS) entry which is preliminary data.</text>
</comment>
<evidence type="ECO:0000256" key="6">
    <source>
        <dbReference type="ARBA" id="ARBA00022833"/>
    </source>
</evidence>
<evidence type="ECO:0000256" key="4">
    <source>
        <dbReference type="ARBA" id="ARBA00022723"/>
    </source>
</evidence>
<keyword evidence="12" id="KW-1185">Reference proteome</keyword>
<comment type="catalytic activity">
    <reaction evidence="7">
        <text>adenosine + H2O + H(+) = inosine + NH4(+)</text>
        <dbReference type="Rhea" id="RHEA:24408"/>
        <dbReference type="ChEBI" id="CHEBI:15377"/>
        <dbReference type="ChEBI" id="CHEBI:15378"/>
        <dbReference type="ChEBI" id="CHEBI:16335"/>
        <dbReference type="ChEBI" id="CHEBI:17596"/>
        <dbReference type="ChEBI" id="CHEBI:28938"/>
        <dbReference type="EC" id="3.5.4.4"/>
    </reaction>
    <physiologicalReaction direction="left-to-right" evidence="7">
        <dbReference type="Rhea" id="RHEA:24409"/>
    </physiologicalReaction>
</comment>
<dbReference type="SUPFAM" id="SSF64438">
    <property type="entry name" value="CNF1/YfiH-like putative cysteine hydrolases"/>
    <property type="match status" value="1"/>
</dbReference>
<dbReference type="RefSeq" id="WP_124927483.1">
    <property type="nucleotide sequence ID" value="NZ_BMOH01000009.1"/>
</dbReference>